<dbReference type="RefSeq" id="WP_057634811.1">
    <property type="nucleotide sequence ID" value="NZ_LDJI01000025.1"/>
</dbReference>
<keyword evidence="1" id="KW-1133">Transmembrane helix</keyword>
<dbReference type="InterPro" id="IPR007436">
    <property type="entry name" value="DUF485"/>
</dbReference>
<dbReference type="Proteomes" id="UP000050864">
    <property type="component" value="Unassembled WGS sequence"/>
</dbReference>
<accession>A0A0R0CAH8</accession>
<protein>
    <submittedName>
        <fullName evidence="2">Membrane protein</fullName>
    </submittedName>
</protein>
<dbReference type="PANTHER" id="PTHR38598:SF1">
    <property type="entry name" value="INNER MEMBRANE PROTEIN YJCH"/>
    <property type="match status" value="1"/>
</dbReference>
<evidence type="ECO:0000256" key="1">
    <source>
        <dbReference type="SAM" id="Phobius"/>
    </source>
</evidence>
<dbReference type="AlphaFoldDB" id="A0A0R0CAH8"/>
<dbReference type="OrthoDB" id="5297034at2"/>
<dbReference type="Pfam" id="PF04341">
    <property type="entry name" value="DUF485"/>
    <property type="match status" value="1"/>
</dbReference>
<evidence type="ECO:0000313" key="3">
    <source>
        <dbReference type="Proteomes" id="UP000050864"/>
    </source>
</evidence>
<dbReference type="PATRIC" id="fig|405444.3.peg.1702"/>
<organism evidence="2 3">
    <name type="scientific">Stenotrophomonas humi</name>
    <dbReference type="NCBI Taxonomy" id="405444"/>
    <lineage>
        <taxon>Bacteria</taxon>
        <taxon>Pseudomonadati</taxon>
        <taxon>Pseudomonadota</taxon>
        <taxon>Gammaproteobacteria</taxon>
        <taxon>Lysobacterales</taxon>
        <taxon>Lysobacteraceae</taxon>
        <taxon>Stenotrophomonas</taxon>
    </lineage>
</organism>
<keyword evidence="3" id="KW-1185">Reference proteome</keyword>
<dbReference type="GO" id="GO:0005886">
    <property type="term" value="C:plasma membrane"/>
    <property type="evidence" value="ECO:0007669"/>
    <property type="project" value="TreeGrafter"/>
</dbReference>
<keyword evidence="1" id="KW-0472">Membrane</keyword>
<proteinExistence type="predicted"/>
<comment type="caution">
    <text evidence="2">The sequence shown here is derived from an EMBL/GenBank/DDBJ whole genome shotgun (WGS) entry which is preliminary data.</text>
</comment>
<dbReference type="InterPro" id="IPR052959">
    <property type="entry name" value="Inner_membrane_assoc"/>
</dbReference>
<sequence length="105" mass="11828">MNASVDPRVERIASNPKYQRLRSTRNKLGWFLTILMLLGYYGYIGLIAFDKAFLATPIGAGKITTVGIPIALGLMVFTILITGFYVRRANREFDKLTEQIVEEAQ</sequence>
<reference evidence="2 3" key="1">
    <citation type="submission" date="2015-05" db="EMBL/GenBank/DDBJ databases">
        <title>Genome sequencing and analysis of members of genus Stenotrophomonas.</title>
        <authorList>
            <person name="Patil P.P."/>
            <person name="Midha S."/>
            <person name="Patil P.B."/>
        </authorList>
    </citation>
    <scope>NUCLEOTIDE SEQUENCE [LARGE SCALE GENOMIC DNA]</scope>
    <source>
        <strain evidence="2 3">DSM 18929</strain>
    </source>
</reference>
<feature type="transmembrane region" description="Helical" evidence="1">
    <location>
        <begin position="66"/>
        <end position="86"/>
    </location>
</feature>
<gene>
    <name evidence="2" type="ORF">ABB26_13025</name>
</gene>
<name>A0A0R0CAH8_9GAMM</name>
<feature type="transmembrane region" description="Helical" evidence="1">
    <location>
        <begin position="28"/>
        <end position="46"/>
    </location>
</feature>
<dbReference type="PANTHER" id="PTHR38598">
    <property type="entry name" value="INNER MEMBRANE PROTEIN YJCH"/>
    <property type="match status" value="1"/>
</dbReference>
<dbReference type="EMBL" id="LDJI01000025">
    <property type="protein sequence ID" value="KRG63198.1"/>
    <property type="molecule type" value="Genomic_DNA"/>
</dbReference>
<keyword evidence="1" id="KW-0812">Transmembrane</keyword>
<evidence type="ECO:0000313" key="2">
    <source>
        <dbReference type="EMBL" id="KRG63198.1"/>
    </source>
</evidence>
<dbReference type="STRING" id="405444.ABB26_13025"/>